<dbReference type="PANTHER" id="PTHR21716">
    <property type="entry name" value="TRANSMEMBRANE PROTEIN"/>
    <property type="match status" value="1"/>
</dbReference>
<comment type="similarity">
    <text evidence="2">Belongs to the autoinducer-2 exporter (AI-2E) (TC 2.A.86) family.</text>
</comment>
<organism evidence="7 8">
    <name type="scientific">Adhaeribacter swui</name>
    <dbReference type="NCBI Taxonomy" id="2086471"/>
    <lineage>
        <taxon>Bacteria</taxon>
        <taxon>Pseudomonadati</taxon>
        <taxon>Bacteroidota</taxon>
        <taxon>Cytophagia</taxon>
        <taxon>Cytophagales</taxon>
        <taxon>Hymenobacteraceae</taxon>
        <taxon>Adhaeribacter</taxon>
    </lineage>
</organism>
<protein>
    <submittedName>
        <fullName evidence="7">AI-2E family transporter</fullName>
    </submittedName>
</protein>
<feature type="transmembrane region" description="Helical" evidence="6">
    <location>
        <begin position="146"/>
        <end position="168"/>
    </location>
</feature>
<evidence type="ECO:0000256" key="3">
    <source>
        <dbReference type="ARBA" id="ARBA00022692"/>
    </source>
</evidence>
<feature type="transmembrane region" description="Helical" evidence="6">
    <location>
        <begin position="269"/>
        <end position="287"/>
    </location>
</feature>
<comment type="subcellular location">
    <subcellularLocation>
        <location evidence="1">Membrane</location>
        <topology evidence="1">Multi-pass membrane protein</topology>
    </subcellularLocation>
</comment>
<keyword evidence="3 6" id="KW-0812">Transmembrane</keyword>
<sequence>MENSSSYIAEKAGIVSFVGLLLVALFLLIWHVANFFLLVFGGILFNVLLSALAYFLHRKIKLSYTFSLVLVIVALVIVLGSTVLLLAPTVSQQAEELSQSLPQAFQNLKNNLSETKWGQQLLAGIPQKPGKFLSNNKDVLGQLTGVFSSTLSVLANLLIIIITGIYLASSPGNYKNGFVRLFSPSYRNRLSQVLDQCYDTLSNWLLSRFISMIVVGVTTAVGLALLGIPLPMVLAIIAAFLNFIPNLGPYLALIPALPLAYLQGPDQALYVFLLYMGIQTIEGYVITPMLDKKLVSMPPALLLFGQVLLGILVGISGILLASPLIAVLMVVVKELYIKDFLERKKRPVSAPENSKAIK</sequence>
<dbReference type="Pfam" id="PF01594">
    <property type="entry name" value="AI-2E_transport"/>
    <property type="match status" value="1"/>
</dbReference>
<keyword evidence="4 6" id="KW-1133">Transmembrane helix</keyword>
<keyword evidence="7" id="KW-0614">Plasmid</keyword>
<dbReference type="KEGG" id="aswu:HUW51_00760"/>
<keyword evidence="8" id="KW-1185">Reference proteome</keyword>
<feature type="transmembrane region" description="Helical" evidence="6">
    <location>
        <begin position="68"/>
        <end position="87"/>
    </location>
</feature>
<proteinExistence type="inferred from homology"/>
<dbReference type="EMBL" id="CP055155">
    <property type="protein sequence ID" value="QNF31320.1"/>
    <property type="molecule type" value="Genomic_DNA"/>
</dbReference>
<geneLocation type="plasmid" evidence="7 8">
    <name>unnamed2</name>
</geneLocation>
<name>A0A7G7G2D6_9BACT</name>
<feature type="transmembrane region" description="Helical" evidence="6">
    <location>
        <begin position="234"/>
        <end position="257"/>
    </location>
</feature>
<dbReference type="RefSeq" id="WP_185269986.1">
    <property type="nucleotide sequence ID" value="NZ_CP055155.1"/>
</dbReference>
<feature type="transmembrane region" description="Helical" evidence="6">
    <location>
        <begin position="12"/>
        <end position="30"/>
    </location>
</feature>
<keyword evidence="5 6" id="KW-0472">Membrane</keyword>
<dbReference type="GO" id="GO:0055085">
    <property type="term" value="P:transmembrane transport"/>
    <property type="evidence" value="ECO:0007669"/>
    <property type="project" value="TreeGrafter"/>
</dbReference>
<accession>A0A7G7G2D6</accession>
<dbReference type="AlphaFoldDB" id="A0A7G7G2D6"/>
<gene>
    <name evidence="7" type="ORF">HUW51_00760</name>
</gene>
<evidence type="ECO:0000256" key="1">
    <source>
        <dbReference type="ARBA" id="ARBA00004141"/>
    </source>
</evidence>
<evidence type="ECO:0000256" key="5">
    <source>
        <dbReference type="ARBA" id="ARBA00023136"/>
    </source>
</evidence>
<dbReference type="InterPro" id="IPR002549">
    <property type="entry name" value="AI-2E-like"/>
</dbReference>
<dbReference type="PANTHER" id="PTHR21716:SF62">
    <property type="entry name" value="TRANSPORT PROTEIN YDBI-RELATED"/>
    <property type="match status" value="1"/>
</dbReference>
<feature type="transmembrane region" description="Helical" evidence="6">
    <location>
        <begin position="307"/>
        <end position="336"/>
    </location>
</feature>
<evidence type="ECO:0000256" key="6">
    <source>
        <dbReference type="SAM" id="Phobius"/>
    </source>
</evidence>
<evidence type="ECO:0000313" key="7">
    <source>
        <dbReference type="EMBL" id="QNF31320.1"/>
    </source>
</evidence>
<feature type="transmembrane region" description="Helical" evidence="6">
    <location>
        <begin position="209"/>
        <end position="228"/>
    </location>
</feature>
<dbReference type="GO" id="GO:0016020">
    <property type="term" value="C:membrane"/>
    <property type="evidence" value="ECO:0007669"/>
    <property type="project" value="UniProtKB-SubCell"/>
</dbReference>
<evidence type="ECO:0000256" key="2">
    <source>
        <dbReference type="ARBA" id="ARBA00009773"/>
    </source>
</evidence>
<reference evidence="7 8" key="1">
    <citation type="journal article" date="2018" name="Int. J. Syst. Evol. Microbiol.">
        <title>Adhaeribacter swui sp. nov., isolated from wet mud.</title>
        <authorList>
            <person name="Kim D.U."/>
            <person name="Kim K.W."/>
            <person name="Kang M.S."/>
            <person name="Kim J.Y."/>
            <person name="Jang J.H."/>
            <person name="Kim M.K."/>
        </authorList>
    </citation>
    <scope>NUCLEOTIDE SEQUENCE [LARGE SCALE GENOMIC DNA]</scope>
    <source>
        <strain evidence="7 8">KCTC 52873</strain>
        <plasmid evidence="7">unnamed2</plasmid>
    </source>
</reference>
<feature type="transmembrane region" description="Helical" evidence="6">
    <location>
        <begin position="36"/>
        <end position="56"/>
    </location>
</feature>
<dbReference type="Proteomes" id="UP000515237">
    <property type="component" value="Plasmid unnamed2"/>
</dbReference>
<evidence type="ECO:0000256" key="4">
    <source>
        <dbReference type="ARBA" id="ARBA00022989"/>
    </source>
</evidence>
<evidence type="ECO:0000313" key="8">
    <source>
        <dbReference type="Proteomes" id="UP000515237"/>
    </source>
</evidence>